<accession>A0A8H6H9I6</accession>
<comment type="caution">
    <text evidence="2">The sequence shown here is derived from an EMBL/GenBank/DDBJ whole genome shotgun (WGS) entry which is preliminary data.</text>
</comment>
<dbReference type="CDD" id="cd00882">
    <property type="entry name" value="Ras_like_GTPase"/>
    <property type="match status" value="1"/>
</dbReference>
<dbReference type="OrthoDB" id="8954335at2759"/>
<evidence type="ECO:0000313" key="2">
    <source>
        <dbReference type="EMBL" id="KAF6742889.1"/>
    </source>
</evidence>
<dbReference type="EMBL" id="JACGCI010000163">
    <property type="protein sequence ID" value="KAF6742889.1"/>
    <property type="molecule type" value="Genomic_DNA"/>
</dbReference>
<sequence length="266" mass="29187">MISTLRILGPTGVGKSTFIRNVLSGVDATHSQMPDIGEGSTACTQKITHYVVDLPSRGVAGTRAGGRRLILVDTPGLDSHGTPEHSFELLRSITVWLASLHHDKLKLGAIIYMYPIYPGRITRNELAIFRVFKKICGTQNLARVITITTKWDICPPKMGDDREAELWHAFLGQLANKRGRGVVMRLEDTRESALNVLNEIARHCVEFESEPVVYAIQREIVEEGSLLSNTAAAKALVAALAQKSSASSFGDPLARMVAYFRHPVSP</sequence>
<protein>
    <recommendedName>
        <fullName evidence="1">G domain-containing protein</fullName>
    </recommendedName>
</protein>
<dbReference type="GO" id="GO:0005525">
    <property type="term" value="F:GTP binding"/>
    <property type="evidence" value="ECO:0007669"/>
    <property type="project" value="InterPro"/>
</dbReference>
<dbReference type="Gene3D" id="3.40.50.300">
    <property type="entry name" value="P-loop containing nucleotide triphosphate hydrolases"/>
    <property type="match status" value="1"/>
</dbReference>
<feature type="domain" description="G" evidence="1">
    <location>
        <begin position="7"/>
        <end position="86"/>
    </location>
</feature>
<evidence type="ECO:0000259" key="1">
    <source>
        <dbReference type="Pfam" id="PF01926"/>
    </source>
</evidence>
<name>A0A8H6H9I6_9AGAR</name>
<keyword evidence="3" id="KW-1185">Reference proteome</keyword>
<gene>
    <name evidence="2" type="ORF">DFP72DRAFT_829260</name>
</gene>
<dbReference type="Pfam" id="PF01926">
    <property type="entry name" value="MMR_HSR1"/>
    <property type="match status" value="1"/>
</dbReference>
<evidence type="ECO:0000313" key="3">
    <source>
        <dbReference type="Proteomes" id="UP000521943"/>
    </source>
</evidence>
<proteinExistence type="predicted"/>
<organism evidence="2 3">
    <name type="scientific">Ephemerocybe angulata</name>
    <dbReference type="NCBI Taxonomy" id="980116"/>
    <lineage>
        <taxon>Eukaryota</taxon>
        <taxon>Fungi</taxon>
        <taxon>Dikarya</taxon>
        <taxon>Basidiomycota</taxon>
        <taxon>Agaricomycotina</taxon>
        <taxon>Agaricomycetes</taxon>
        <taxon>Agaricomycetidae</taxon>
        <taxon>Agaricales</taxon>
        <taxon>Agaricineae</taxon>
        <taxon>Psathyrellaceae</taxon>
        <taxon>Ephemerocybe</taxon>
    </lineage>
</organism>
<dbReference type="SUPFAM" id="SSF52540">
    <property type="entry name" value="P-loop containing nucleoside triphosphate hydrolases"/>
    <property type="match status" value="1"/>
</dbReference>
<dbReference type="Proteomes" id="UP000521943">
    <property type="component" value="Unassembled WGS sequence"/>
</dbReference>
<reference evidence="2 3" key="1">
    <citation type="submission" date="2020-07" db="EMBL/GenBank/DDBJ databases">
        <title>Comparative genomics of pyrophilous fungi reveals a link between fire events and developmental genes.</title>
        <authorList>
            <consortium name="DOE Joint Genome Institute"/>
            <person name="Steindorff A.S."/>
            <person name="Carver A."/>
            <person name="Calhoun S."/>
            <person name="Stillman K."/>
            <person name="Liu H."/>
            <person name="Lipzen A."/>
            <person name="Pangilinan J."/>
            <person name="Labutti K."/>
            <person name="Bruns T.D."/>
            <person name="Grigoriev I.V."/>
        </authorList>
    </citation>
    <scope>NUCLEOTIDE SEQUENCE [LARGE SCALE GENOMIC DNA]</scope>
    <source>
        <strain evidence="2 3">CBS 144469</strain>
    </source>
</reference>
<dbReference type="InterPro" id="IPR006073">
    <property type="entry name" value="GTP-bd"/>
</dbReference>
<dbReference type="AlphaFoldDB" id="A0A8H6H9I6"/>
<dbReference type="InterPro" id="IPR027417">
    <property type="entry name" value="P-loop_NTPase"/>
</dbReference>